<organism evidence="2 3">
    <name type="scientific">[Candida] anglica</name>
    <dbReference type="NCBI Taxonomy" id="148631"/>
    <lineage>
        <taxon>Eukaryota</taxon>
        <taxon>Fungi</taxon>
        <taxon>Dikarya</taxon>
        <taxon>Ascomycota</taxon>
        <taxon>Saccharomycotina</taxon>
        <taxon>Pichiomycetes</taxon>
        <taxon>Debaryomycetaceae</taxon>
        <taxon>Kurtzmaniella</taxon>
    </lineage>
</organism>
<evidence type="ECO:0000313" key="3">
    <source>
        <dbReference type="Proteomes" id="UP001497600"/>
    </source>
</evidence>
<feature type="compositionally biased region" description="Basic and acidic residues" evidence="1">
    <location>
        <begin position="321"/>
        <end position="333"/>
    </location>
</feature>
<gene>
    <name evidence="2" type="ORF">CAAN4_F18228</name>
</gene>
<proteinExistence type="predicted"/>
<accession>A0ABP0EKZ4</accession>
<dbReference type="EMBL" id="OZ004258">
    <property type="protein sequence ID" value="CAK7914822.1"/>
    <property type="molecule type" value="Genomic_DNA"/>
</dbReference>
<dbReference type="Proteomes" id="UP001497600">
    <property type="component" value="Chromosome F"/>
</dbReference>
<feature type="region of interest" description="Disordered" evidence="1">
    <location>
        <begin position="1"/>
        <end position="27"/>
    </location>
</feature>
<evidence type="ECO:0000313" key="2">
    <source>
        <dbReference type="EMBL" id="CAK7914822.1"/>
    </source>
</evidence>
<feature type="region of interest" description="Disordered" evidence="1">
    <location>
        <begin position="301"/>
        <end position="338"/>
    </location>
</feature>
<name>A0ABP0EKZ4_9ASCO</name>
<protein>
    <submittedName>
        <fullName evidence="2">Uncharacterized protein</fullName>
    </submittedName>
</protein>
<evidence type="ECO:0000256" key="1">
    <source>
        <dbReference type="SAM" id="MobiDB-lite"/>
    </source>
</evidence>
<keyword evidence="3" id="KW-1185">Reference proteome</keyword>
<feature type="compositionally biased region" description="Polar residues" evidence="1">
    <location>
        <begin position="364"/>
        <end position="379"/>
    </location>
</feature>
<reference evidence="2 3" key="1">
    <citation type="submission" date="2024-01" db="EMBL/GenBank/DDBJ databases">
        <authorList>
            <consortium name="Genoscope - CEA"/>
            <person name="William W."/>
        </authorList>
    </citation>
    <scope>NUCLEOTIDE SEQUENCE [LARGE SCALE GENOMIC DNA]</scope>
    <source>
        <strain evidence="2 3">29B2s-10</strain>
    </source>
</reference>
<feature type="region of interest" description="Disordered" evidence="1">
    <location>
        <begin position="364"/>
        <end position="391"/>
    </location>
</feature>
<sequence length="391" mass="43577">MTNILLNGHHGSTINMSPSKYPSRQKQSVAGELKLSSTAAKNSLSRPTTAISRVLDKFTAVSGISLSLASSNIDRAAKSAKQLPIMAYSLQAKISKVIKLEQKSKRIKLELVEDFRSWASTIPNPDCEAMISEFATLFLTQTDTTTSICEKLDILKLNLTDVHEREKKQRDLYNNKTKLLRSLKESEVKFGPGASGSTLIKEKLEENVCNLEVVELQYIRSINKNLKDSLIEYLICLQTVAAILQEATQEYYGTLITLEQNSNLTGGTSNISQQRKFSSPAIGIKSRKDYIYPASGGISSIRPSELNDLRRPTSSIQQQNHQDEQGSPGRRDSSVNSSISNSCAQCQKLDKYTRLLTTCTHLQTNNNEQLPPSKQNQPSRMPDYIPTDQWN</sequence>